<reference evidence="1 2" key="1">
    <citation type="submission" date="2024-09" db="EMBL/GenBank/DDBJ databases">
        <authorList>
            <person name="Sun Q."/>
            <person name="Mori K."/>
        </authorList>
    </citation>
    <scope>NUCLEOTIDE SEQUENCE [LARGE SCALE GENOMIC DNA]</scope>
    <source>
        <strain evidence="1 2">TBRC 4576</strain>
    </source>
</reference>
<evidence type="ECO:0000313" key="2">
    <source>
        <dbReference type="Proteomes" id="UP001589691"/>
    </source>
</evidence>
<sequence length="46" mass="5325">MGKHAYLIQAYNNFEFVEKLLAAIDDSRNDVFLHIDKKASNVDKKN</sequence>
<dbReference type="EMBL" id="JBHLZY010000020">
    <property type="protein sequence ID" value="MFB9769762.1"/>
    <property type="molecule type" value="Genomic_DNA"/>
</dbReference>
<keyword evidence="2" id="KW-1185">Reference proteome</keyword>
<gene>
    <name evidence="1" type="ORF">ACFFLI_07785</name>
</gene>
<evidence type="ECO:0000313" key="1">
    <source>
        <dbReference type="EMBL" id="MFB9769762.1"/>
    </source>
</evidence>
<dbReference type="Proteomes" id="UP001589691">
    <property type="component" value="Unassembled WGS sequence"/>
</dbReference>
<evidence type="ECO:0008006" key="3">
    <source>
        <dbReference type="Google" id="ProtNLM"/>
    </source>
</evidence>
<organism evidence="1 2">
    <name type="scientific">Lactiplantibacillus modestisalitolerans</name>
    <dbReference type="NCBI Taxonomy" id="1457219"/>
    <lineage>
        <taxon>Bacteria</taxon>
        <taxon>Bacillati</taxon>
        <taxon>Bacillota</taxon>
        <taxon>Bacilli</taxon>
        <taxon>Lactobacillales</taxon>
        <taxon>Lactobacillaceae</taxon>
        <taxon>Lactiplantibacillus</taxon>
    </lineage>
</organism>
<name>A0ABV5WUF9_9LACO</name>
<comment type="caution">
    <text evidence="1">The sequence shown here is derived from an EMBL/GenBank/DDBJ whole genome shotgun (WGS) entry which is preliminary data.</text>
</comment>
<accession>A0ABV5WUF9</accession>
<dbReference type="RefSeq" id="WP_170177333.1">
    <property type="nucleotide sequence ID" value="NZ_BJEA01000001.1"/>
</dbReference>
<protein>
    <recommendedName>
        <fullName evidence="3">Glycosyltransferase</fullName>
    </recommendedName>
</protein>
<proteinExistence type="predicted"/>